<name>A0AAE8N0S6_9PEZI</name>
<evidence type="ECO:0000313" key="4">
    <source>
        <dbReference type="Proteomes" id="UP001187682"/>
    </source>
</evidence>
<dbReference type="GO" id="GO:0006383">
    <property type="term" value="P:transcription by RNA polymerase III"/>
    <property type="evidence" value="ECO:0007669"/>
    <property type="project" value="InterPro"/>
</dbReference>
<gene>
    <name evidence="3" type="ORF">DNG_05387</name>
</gene>
<feature type="region of interest" description="Disordered" evidence="2">
    <location>
        <begin position="1"/>
        <end position="44"/>
    </location>
</feature>
<dbReference type="AlphaFoldDB" id="A0AAE8N0S6"/>
<dbReference type="GO" id="GO:0003743">
    <property type="term" value="F:translation initiation factor activity"/>
    <property type="evidence" value="ECO:0007669"/>
    <property type="project" value="UniProtKB-KW"/>
</dbReference>
<protein>
    <submittedName>
        <fullName evidence="3">Related to transcription initiation factor TFIIIC</fullName>
    </submittedName>
</protein>
<comment type="caution">
    <text evidence="3">The sequence shown here is derived from an EMBL/GenBank/DDBJ whole genome shotgun (WGS) entry which is preliminary data.</text>
</comment>
<dbReference type="Proteomes" id="UP001187682">
    <property type="component" value="Unassembled WGS sequence"/>
</dbReference>
<feature type="repeat" description="TPR" evidence="1">
    <location>
        <begin position="447"/>
        <end position="480"/>
    </location>
</feature>
<accession>A0AAE8N0S6</accession>
<reference evidence="3" key="1">
    <citation type="submission" date="2018-03" db="EMBL/GenBank/DDBJ databases">
        <authorList>
            <person name="Guldener U."/>
        </authorList>
    </citation>
    <scope>NUCLEOTIDE SEQUENCE</scope>
</reference>
<keyword evidence="3" id="KW-0396">Initiation factor</keyword>
<dbReference type="PANTHER" id="PTHR23082">
    <property type="entry name" value="TRANSCRIPTION INITIATION FACTOR IIIC TFIIIC , POLYPEPTIDE 3-RELATED"/>
    <property type="match status" value="1"/>
</dbReference>
<dbReference type="SUPFAM" id="SSF48452">
    <property type="entry name" value="TPR-like"/>
    <property type="match status" value="2"/>
</dbReference>
<organism evidence="3 4">
    <name type="scientific">Cephalotrichum gorgonifer</name>
    <dbReference type="NCBI Taxonomy" id="2041049"/>
    <lineage>
        <taxon>Eukaryota</taxon>
        <taxon>Fungi</taxon>
        <taxon>Dikarya</taxon>
        <taxon>Ascomycota</taxon>
        <taxon>Pezizomycotina</taxon>
        <taxon>Sordariomycetes</taxon>
        <taxon>Hypocreomycetidae</taxon>
        <taxon>Microascales</taxon>
        <taxon>Microascaceae</taxon>
        <taxon>Cephalotrichum</taxon>
    </lineage>
</organism>
<dbReference type="InterPro" id="IPR039340">
    <property type="entry name" value="Tfc4/TFIIIC-102/Sfc4"/>
</dbReference>
<evidence type="ECO:0000256" key="2">
    <source>
        <dbReference type="SAM" id="MobiDB-lite"/>
    </source>
</evidence>
<dbReference type="EMBL" id="ONZQ02000007">
    <property type="protein sequence ID" value="SPO02712.1"/>
    <property type="molecule type" value="Genomic_DNA"/>
</dbReference>
<dbReference type="SMART" id="SM00028">
    <property type="entry name" value="TPR"/>
    <property type="match status" value="4"/>
</dbReference>
<evidence type="ECO:0000256" key="1">
    <source>
        <dbReference type="PROSITE-ProRule" id="PRU00339"/>
    </source>
</evidence>
<dbReference type="PANTHER" id="PTHR23082:SF0">
    <property type="entry name" value="GENERAL TRANSCRIPTION FACTOR 3C POLYPEPTIDE 3"/>
    <property type="match status" value="1"/>
</dbReference>
<dbReference type="InterPro" id="IPR011990">
    <property type="entry name" value="TPR-like_helical_dom_sf"/>
</dbReference>
<dbReference type="Gene3D" id="1.25.40.10">
    <property type="entry name" value="Tetratricopeptide repeat domain"/>
    <property type="match status" value="3"/>
</dbReference>
<keyword evidence="3" id="KW-0648">Protein biosynthesis</keyword>
<dbReference type="GO" id="GO:0000127">
    <property type="term" value="C:transcription factor TFIIIC complex"/>
    <property type="evidence" value="ECO:0007669"/>
    <property type="project" value="TreeGrafter"/>
</dbReference>
<sequence>MDGESMQSLGFLDPNLREIPDVEIDPELTAGLHTDNYTSLQEGEIDDVDSDAENLEQDIEKLNSSVRAFLASHHGVPPPPQAPAPSRAPARSARKAPEPRGDIKARLFRANRAFMVGDLQQAKDLVFDVIRINAETHQAWTTLSSIFREEGHMDKALMSMVYAAHLKPKDAQEWLKCAGFALDVADEHPDVDLTTARMCYSAAVSADPKNMDARLGRALACHRLGHVSLAVADYNFVLAQRPLDLDIIRKLAEACMDSKDVATAAGSAIKAYDTFFEHTKSFPDDGRVEKIAWYDVGIYSELLAYAGRPRDAIFQLKALSRRLLGRQQEYFWDQWQGDDREFDEDDSRRVDVPEYRDLPYNHIAYGLGLPKDLRARLAIYRLSAEDTQEALNHLQVLNPANPQIAAEIPEFSFLIRDLAGHLFGQELIGEALVYYEFLRTLPDELDADILLQIGRCHLAKGDSIAAEESFLAAIDIDADNIDARVELANLYSTAHEDEEALILVTEAMTLQQTQAALASGRTDGQGPKMRKLKGATGRTSSIIPRRYRPKRLVDPVRRRQEEVERARRLSTQFVNVQELKARIRDGDESVVPAWMAAAKELIDDFRSYRKFYSWDNYLKFLGRSDDGVQIHEPGEQAEQSGLDAIRQRLSKALITPPGTDGQEGAGRAADFKEYQGISFSNWLDLFIDYAISLAAEGQYDESYRVCEAAKDSTVFTVSEENTFFIYIAWGACAIYASDEETCVSIARQIMRDHVLSSDSFRLFSLLCRLCQSSISWYSSGPAQKFVLRQIKAMDAAVMSGGGQLDVGPLMLYGHILFTSTSYVYAIHYFLRALALDPTNPVITLSLGLGYIHYGLKRQSVNRQYLILQGLAFLLQYYRSLGPDRSDEANYGLGRTFQLLGLQNLALEYYARVRADPAEEEVGEGARQDGERIVGLAAAYNSYVSYVMSGDLEAAKEVVGRLVL</sequence>
<feature type="region of interest" description="Disordered" evidence="2">
    <location>
        <begin position="71"/>
        <end position="100"/>
    </location>
</feature>
<keyword evidence="4" id="KW-1185">Reference proteome</keyword>
<dbReference type="PROSITE" id="PS00018">
    <property type="entry name" value="EF_HAND_1"/>
    <property type="match status" value="1"/>
</dbReference>
<feature type="repeat" description="TPR" evidence="1">
    <location>
        <begin position="806"/>
        <end position="839"/>
    </location>
</feature>
<evidence type="ECO:0000313" key="3">
    <source>
        <dbReference type="EMBL" id="SPO02712.1"/>
    </source>
</evidence>
<keyword evidence="1" id="KW-0802">TPR repeat</keyword>
<dbReference type="InterPro" id="IPR018247">
    <property type="entry name" value="EF_Hand_1_Ca_BS"/>
</dbReference>
<dbReference type="PROSITE" id="PS50005">
    <property type="entry name" value="TPR"/>
    <property type="match status" value="2"/>
</dbReference>
<proteinExistence type="predicted"/>
<dbReference type="Pfam" id="PF13181">
    <property type="entry name" value="TPR_8"/>
    <property type="match status" value="1"/>
</dbReference>
<dbReference type="InterPro" id="IPR019734">
    <property type="entry name" value="TPR_rpt"/>
</dbReference>